<proteinExistence type="predicted"/>
<reference evidence="1" key="1">
    <citation type="submission" date="2021-03" db="EMBL/GenBank/DDBJ databases">
        <title>Draft genome sequence of rust myrtle Austropuccinia psidii MF-1, a brazilian biotype.</title>
        <authorList>
            <person name="Quecine M.C."/>
            <person name="Pachon D.M.R."/>
            <person name="Bonatelli M.L."/>
            <person name="Correr F.H."/>
            <person name="Franceschini L.M."/>
            <person name="Leite T.F."/>
            <person name="Margarido G.R.A."/>
            <person name="Almeida C.A."/>
            <person name="Ferrarezi J.A."/>
            <person name="Labate C.A."/>
        </authorList>
    </citation>
    <scope>NUCLEOTIDE SEQUENCE</scope>
    <source>
        <strain evidence="1">MF-1</strain>
    </source>
</reference>
<comment type="caution">
    <text evidence="1">The sequence shown here is derived from an EMBL/GenBank/DDBJ whole genome shotgun (WGS) entry which is preliminary data.</text>
</comment>
<dbReference type="AlphaFoldDB" id="A0A9Q3ITC9"/>
<protein>
    <submittedName>
        <fullName evidence="1">Uncharacterized protein</fullName>
    </submittedName>
</protein>
<name>A0A9Q3ITC9_9BASI</name>
<evidence type="ECO:0000313" key="1">
    <source>
        <dbReference type="EMBL" id="MBW0549602.1"/>
    </source>
</evidence>
<dbReference type="Proteomes" id="UP000765509">
    <property type="component" value="Unassembled WGS sequence"/>
</dbReference>
<evidence type="ECO:0000313" key="2">
    <source>
        <dbReference type="Proteomes" id="UP000765509"/>
    </source>
</evidence>
<dbReference type="EMBL" id="AVOT02054953">
    <property type="protein sequence ID" value="MBW0549602.1"/>
    <property type="molecule type" value="Genomic_DNA"/>
</dbReference>
<gene>
    <name evidence="1" type="ORF">O181_089317</name>
</gene>
<keyword evidence="2" id="KW-1185">Reference proteome</keyword>
<sequence>MLVNHKIFLQPDQEAAITHQEAPKKAIDAIMAEANELQKDKVQLMTSKSINYAILSLIILFFLQTELTPPQEASVDISKSSQKAYNNEFQHKEYQILADL</sequence>
<organism evidence="1 2">
    <name type="scientific">Austropuccinia psidii MF-1</name>
    <dbReference type="NCBI Taxonomy" id="1389203"/>
    <lineage>
        <taxon>Eukaryota</taxon>
        <taxon>Fungi</taxon>
        <taxon>Dikarya</taxon>
        <taxon>Basidiomycota</taxon>
        <taxon>Pucciniomycotina</taxon>
        <taxon>Pucciniomycetes</taxon>
        <taxon>Pucciniales</taxon>
        <taxon>Sphaerophragmiaceae</taxon>
        <taxon>Austropuccinia</taxon>
    </lineage>
</organism>
<accession>A0A9Q3ITC9</accession>